<evidence type="ECO:0000313" key="2">
    <source>
        <dbReference type="EMBL" id="AFY82445.1"/>
    </source>
</evidence>
<name>K9TIR8_9CYAN</name>
<dbReference type="STRING" id="56110.Oscil6304_2843"/>
<protein>
    <recommendedName>
        <fullName evidence="4">Translation initiation factor IF-2</fullName>
    </recommendedName>
</protein>
<reference evidence="2 3" key="1">
    <citation type="submission" date="2012-06" db="EMBL/GenBank/DDBJ databases">
        <title>Finished chromosome of genome of Oscillatoria acuminata PCC 6304.</title>
        <authorList>
            <consortium name="US DOE Joint Genome Institute"/>
            <person name="Gugger M."/>
            <person name="Coursin T."/>
            <person name="Rippka R."/>
            <person name="Tandeau De Marsac N."/>
            <person name="Huntemann M."/>
            <person name="Wei C.-L."/>
            <person name="Han J."/>
            <person name="Detter J.C."/>
            <person name="Han C."/>
            <person name="Tapia R."/>
            <person name="Davenport K."/>
            <person name="Daligault H."/>
            <person name="Erkkila T."/>
            <person name="Gu W."/>
            <person name="Munk A.C.C."/>
            <person name="Teshima H."/>
            <person name="Xu Y."/>
            <person name="Chain P."/>
            <person name="Chen A."/>
            <person name="Krypides N."/>
            <person name="Mavromatis K."/>
            <person name="Markowitz V."/>
            <person name="Szeto E."/>
            <person name="Ivanova N."/>
            <person name="Mikhailova N."/>
            <person name="Ovchinnikova G."/>
            <person name="Pagani I."/>
            <person name="Pati A."/>
            <person name="Goodwin L."/>
            <person name="Peters L."/>
            <person name="Pitluck S."/>
            <person name="Woyke T."/>
            <person name="Kerfeld C."/>
        </authorList>
    </citation>
    <scope>NUCLEOTIDE SEQUENCE [LARGE SCALE GENOMIC DNA]</scope>
    <source>
        <strain evidence="2 3">PCC 6304</strain>
    </source>
</reference>
<evidence type="ECO:0000256" key="1">
    <source>
        <dbReference type="SAM" id="MobiDB-lite"/>
    </source>
</evidence>
<dbReference type="PATRIC" id="fig|56110.3.peg.3384"/>
<dbReference type="Gene3D" id="1.10.10.2480">
    <property type="match status" value="1"/>
</dbReference>
<evidence type="ECO:0000313" key="3">
    <source>
        <dbReference type="Proteomes" id="UP000010367"/>
    </source>
</evidence>
<proteinExistence type="predicted"/>
<dbReference type="EMBL" id="CP003607">
    <property type="protein sequence ID" value="AFY82445.1"/>
    <property type="molecule type" value="Genomic_DNA"/>
</dbReference>
<gene>
    <name evidence="2" type="ORF">Oscil6304_2843</name>
</gene>
<feature type="compositionally biased region" description="Basic and acidic residues" evidence="1">
    <location>
        <begin position="1"/>
        <end position="17"/>
    </location>
</feature>
<accession>K9TIR8</accession>
<feature type="region of interest" description="Disordered" evidence="1">
    <location>
        <begin position="1"/>
        <end position="24"/>
    </location>
</feature>
<dbReference type="Proteomes" id="UP000010367">
    <property type="component" value="Chromosome"/>
</dbReference>
<dbReference type="InParanoid" id="K9TIR8"/>
<keyword evidence="3" id="KW-1185">Reference proteome</keyword>
<sequence>MSGDSGKEELKNSREIPIEVGGDPEISASSMLEAKMQFLESATYWHDNDIENGLMLTCLPKIMGFADLSISEIAQDYNLPIEEVLRWCDELSIAYKSPQTRLALEDAKAILSKIHDHPEENAGSECF</sequence>
<dbReference type="KEGG" id="oac:Oscil6304_2843"/>
<evidence type="ECO:0008006" key="4">
    <source>
        <dbReference type="Google" id="ProtNLM"/>
    </source>
</evidence>
<organism evidence="2 3">
    <name type="scientific">Oscillatoria acuminata PCC 6304</name>
    <dbReference type="NCBI Taxonomy" id="56110"/>
    <lineage>
        <taxon>Bacteria</taxon>
        <taxon>Bacillati</taxon>
        <taxon>Cyanobacteriota</taxon>
        <taxon>Cyanophyceae</taxon>
        <taxon>Oscillatoriophycideae</taxon>
        <taxon>Oscillatoriales</taxon>
        <taxon>Oscillatoriaceae</taxon>
        <taxon>Oscillatoria</taxon>
    </lineage>
</organism>
<dbReference type="AlphaFoldDB" id="K9TIR8"/>
<dbReference type="HOGENOM" id="CLU_1968326_0_0_3"/>